<reference evidence="1" key="2">
    <citation type="submission" date="2023-07" db="EMBL/GenBank/DDBJ databases">
        <authorList>
            <consortium name="Lawrence Berkeley National Laboratory"/>
            <person name="Haridas S."/>
            <person name="Hensen N."/>
            <person name="Bonometti L."/>
            <person name="Westerberg I."/>
            <person name="Brannstrom I.O."/>
            <person name="Guillou S."/>
            <person name="Cros-Aarteil S."/>
            <person name="Calhoun S."/>
            <person name="Kuo A."/>
            <person name="Mondo S."/>
            <person name="Pangilinan J."/>
            <person name="Riley R."/>
            <person name="LaButti K."/>
            <person name="Andreopoulos B."/>
            <person name="Lipzen A."/>
            <person name="Chen C."/>
            <person name="Yanf M."/>
            <person name="Daum C."/>
            <person name="Ng V."/>
            <person name="Clum A."/>
            <person name="Steindorff A."/>
            <person name="Ohm R."/>
            <person name="Martin F."/>
            <person name="Silar P."/>
            <person name="Natvig D."/>
            <person name="Lalanne C."/>
            <person name="Gautier V."/>
            <person name="Ament-velasquez S.L."/>
            <person name="Kruys A."/>
            <person name="Hutchinson M.I."/>
            <person name="Powell A.J."/>
            <person name="Barry K."/>
            <person name="Miller A.N."/>
            <person name="Grigoriev I.V."/>
            <person name="Debuchy R."/>
            <person name="Gladieux P."/>
            <person name="Thoren M.H."/>
            <person name="Johannesson H."/>
        </authorList>
    </citation>
    <scope>NUCLEOTIDE SEQUENCE</scope>
    <source>
        <strain evidence="1">FGSC 1904</strain>
    </source>
</reference>
<reference evidence="1" key="1">
    <citation type="journal article" date="2023" name="Mol. Phylogenet. Evol.">
        <title>Genome-scale phylogeny and comparative genomics of the fungal order Sordariales.</title>
        <authorList>
            <person name="Hensen N."/>
            <person name="Bonometti L."/>
            <person name="Westerberg I."/>
            <person name="Brannstrom I.O."/>
            <person name="Guillou S."/>
            <person name="Cros-Aarteil S."/>
            <person name="Calhoun S."/>
            <person name="Haridas S."/>
            <person name="Kuo A."/>
            <person name="Mondo S."/>
            <person name="Pangilinan J."/>
            <person name="Riley R."/>
            <person name="LaButti K."/>
            <person name="Andreopoulos B."/>
            <person name="Lipzen A."/>
            <person name="Chen C."/>
            <person name="Yan M."/>
            <person name="Daum C."/>
            <person name="Ng V."/>
            <person name="Clum A."/>
            <person name="Steindorff A."/>
            <person name="Ohm R.A."/>
            <person name="Martin F."/>
            <person name="Silar P."/>
            <person name="Natvig D.O."/>
            <person name="Lalanne C."/>
            <person name="Gautier V."/>
            <person name="Ament-Velasquez S.L."/>
            <person name="Kruys A."/>
            <person name="Hutchinson M.I."/>
            <person name="Powell A.J."/>
            <person name="Barry K."/>
            <person name="Miller A.N."/>
            <person name="Grigoriev I.V."/>
            <person name="Debuchy R."/>
            <person name="Gladieux P."/>
            <person name="Hiltunen Thoren M."/>
            <person name="Johannesson H."/>
        </authorList>
    </citation>
    <scope>NUCLEOTIDE SEQUENCE</scope>
    <source>
        <strain evidence="1">FGSC 1904</strain>
    </source>
</reference>
<accession>A0AAE0PJD1</accession>
<organism evidence="1 2">
    <name type="scientific">Sordaria brevicollis</name>
    <dbReference type="NCBI Taxonomy" id="83679"/>
    <lineage>
        <taxon>Eukaryota</taxon>
        <taxon>Fungi</taxon>
        <taxon>Dikarya</taxon>
        <taxon>Ascomycota</taxon>
        <taxon>Pezizomycotina</taxon>
        <taxon>Sordariomycetes</taxon>
        <taxon>Sordariomycetidae</taxon>
        <taxon>Sordariales</taxon>
        <taxon>Sordariaceae</taxon>
        <taxon>Sordaria</taxon>
    </lineage>
</organism>
<name>A0AAE0PJD1_SORBR</name>
<protein>
    <submittedName>
        <fullName evidence="1">Uncharacterized protein</fullName>
    </submittedName>
</protein>
<dbReference type="AlphaFoldDB" id="A0AAE0PJD1"/>
<comment type="caution">
    <text evidence="1">The sequence shown here is derived from an EMBL/GenBank/DDBJ whole genome shotgun (WGS) entry which is preliminary data.</text>
</comment>
<proteinExistence type="predicted"/>
<evidence type="ECO:0000313" key="2">
    <source>
        <dbReference type="Proteomes" id="UP001281003"/>
    </source>
</evidence>
<evidence type="ECO:0000313" key="1">
    <source>
        <dbReference type="EMBL" id="KAK3401098.1"/>
    </source>
</evidence>
<dbReference type="EMBL" id="JAUTDP010000003">
    <property type="protein sequence ID" value="KAK3401098.1"/>
    <property type="molecule type" value="Genomic_DNA"/>
</dbReference>
<sequence length="262" mass="30830">MRLEKEPPRLVCTIPPRTRAVEPTPPLLSFPLEIRNEIYRHTWTIPVNPKEHIKVPPVLRAEGEQIAWNSLFCLTDDYLKLQMGQLHTLAAVCQQVRAEVLSEYFSRTQVYIRFRLNPTYIERHLGIYGIEYAMERLRSSPLFTTHTQHVCLHWSFKGERDDLMESALDWLSEMKQLKTLELMITDSAVDLYWKDVNRSVEAALGSWGEHDHWEGFRQRSIWEEMPGFKKIKETLVEATVREDLRQLTHFQSLPNRSGEDID</sequence>
<keyword evidence="2" id="KW-1185">Reference proteome</keyword>
<gene>
    <name evidence="1" type="ORF">B0T20DRAFT_390947</name>
</gene>
<dbReference type="Proteomes" id="UP001281003">
    <property type="component" value="Unassembled WGS sequence"/>
</dbReference>